<dbReference type="AlphaFoldDB" id="A0A117M0I9"/>
<sequence>MQKDSRLYSLNEFDLGIEKYEAYEVIQDAFDSDPQLRIRFANQVQGDLSVNYTNNSQYREGEYMDLSIYKIPIGNEIMVIQDYPIDKWKKERPLGLFLKEVSKLDEGIELPRNWHEVDSDKWNSNNLINRVPGGEVRVNGVLHDVERYERIFLLYQKFFSGDPSILGIPKERLNIPQVASEIIEDQMRALDMTRIMINKPENTRFFNYGTKGLFGYDSDSYIACAVEIE</sequence>
<name>A0A117M0I9_9BACT</name>
<evidence type="ECO:0000313" key="1">
    <source>
        <dbReference type="EMBL" id="KUK77666.1"/>
    </source>
</evidence>
<reference evidence="2" key="1">
    <citation type="journal article" date="2015" name="MBio">
        <title>Genome-Resolved Metagenomic Analysis Reveals Roles for Candidate Phyla and Other Microbial Community Members in Biogeochemical Transformations in Oil Reservoirs.</title>
        <authorList>
            <person name="Hu P."/>
            <person name="Tom L."/>
            <person name="Singh A."/>
            <person name="Thomas B.C."/>
            <person name="Baker B.J."/>
            <person name="Piceno Y.M."/>
            <person name="Andersen G.L."/>
            <person name="Banfield J.F."/>
        </authorList>
    </citation>
    <scope>NUCLEOTIDE SEQUENCE [LARGE SCALE GENOMIC DNA]</scope>
</reference>
<dbReference type="Proteomes" id="UP000053904">
    <property type="component" value="Unassembled WGS sequence"/>
</dbReference>
<organism evidence="1 2">
    <name type="scientific">candidate division WS6 bacterium 34_10</name>
    <dbReference type="NCBI Taxonomy" id="1641389"/>
    <lineage>
        <taxon>Bacteria</taxon>
        <taxon>Candidatus Dojkabacteria</taxon>
    </lineage>
</organism>
<dbReference type="EMBL" id="LGGO01000014">
    <property type="protein sequence ID" value="KUK77666.1"/>
    <property type="molecule type" value="Genomic_DNA"/>
</dbReference>
<accession>A0A117M0I9</accession>
<gene>
    <name evidence="1" type="ORF">XD93_0179</name>
</gene>
<evidence type="ECO:0000313" key="2">
    <source>
        <dbReference type="Proteomes" id="UP000053904"/>
    </source>
</evidence>
<protein>
    <submittedName>
        <fullName evidence="1">Uncharacterized protein</fullName>
    </submittedName>
</protein>
<proteinExistence type="predicted"/>
<comment type="caution">
    <text evidence="1">The sequence shown here is derived from an EMBL/GenBank/DDBJ whole genome shotgun (WGS) entry which is preliminary data.</text>
</comment>